<keyword evidence="3" id="KW-1185">Reference proteome</keyword>
<name>A0A3M2RJR2_9GAMM</name>
<dbReference type="AlphaFoldDB" id="A0A3M2RJR2"/>
<gene>
    <name evidence="2" type="ORF">DOQ08_00240</name>
</gene>
<evidence type="ECO:0000256" key="1">
    <source>
        <dbReference type="SAM" id="Phobius"/>
    </source>
</evidence>
<keyword evidence="1" id="KW-0472">Membrane</keyword>
<feature type="transmembrane region" description="Helical" evidence="1">
    <location>
        <begin position="9"/>
        <end position="28"/>
    </location>
</feature>
<comment type="caution">
    <text evidence="2">The sequence shown here is derived from an EMBL/GenBank/DDBJ whole genome shotgun (WGS) entry which is preliminary data.</text>
</comment>
<accession>A0A3M2RJR2</accession>
<sequence length="29" mass="2974">MQQEALEGIKLAVCAVALAVFAVAVMALL</sequence>
<proteinExistence type="predicted"/>
<dbReference type="Proteomes" id="UP000265903">
    <property type="component" value="Unassembled WGS sequence"/>
</dbReference>
<dbReference type="EMBL" id="QMDL01000001">
    <property type="protein sequence ID" value="RMJ05570.1"/>
    <property type="molecule type" value="Genomic_DNA"/>
</dbReference>
<keyword evidence="1" id="KW-0812">Transmembrane</keyword>
<protein>
    <recommendedName>
        <fullName evidence="4">YnhF family membrane protein</fullName>
    </recommendedName>
</protein>
<evidence type="ECO:0000313" key="2">
    <source>
        <dbReference type="EMBL" id="RMJ05570.1"/>
    </source>
</evidence>
<evidence type="ECO:0008006" key="4">
    <source>
        <dbReference type="Google" id="ProtNLM"/>
    </source>
</evidence>
<reference evidence="2 3" key="1">
    <citation type="submission" date="2018-08" db="EMBL/GenBank/DDBJ databases">
        <title>Whole Genome Sequence of the Moderate Halophilic Marine Bacterium Marinobacter litoralis Sw-45.</title>
        <authorList>
            <person name="Musa H."/>
        </authorList>
    </citation>
    <scope>NUCLEOTIDE SEQUENCE [LARGE SCALE GENOMIC DNA]</scope>
    <source>
        <strain evidence="2 3">Sw-45</strain>
    </source>
</reference>
<organism evidence="2 3">
    <name type="scientific">Marinobacter litoralis</name>
    <dbReference type="NCBI Taxonomy" id="187981"/>
    <lineage>
        <taxon>Bacteria</taxon>
        <taxon>Pseudomonadati</taxon>
        <taxon>Pseudomonadota</taxon>
        <taxon>Gammaproteobacteria</taxon>
        <taxon>Pseudomonadales</taxon>
        <taxon>Marinobacteraceae</taxon>
        <taxon>Marinobacter</taxon>
    </lineage>
</organism>
<evidence type="ECO:0000313" key="3">
    <source>
        <dbReference type="Proteomes" id="UP000265903"/>
    </source>
</evidence>
<keyword evidence="1" id="KW-1133">Transmembrane helix</keyword>